<reference evidence="2" key="1">
    <citation type="submission" date="2023-04" db="EMBL/GenBank/DDBJ databases">
        <authorList>
            <person name="Vijverberg K."/>
            <person name="Xiong W."/>
            <person name="Schranz E."/>
        </authorList>
    </citation>
    <scope>NUCLEOTIDE SEQUENCE</scope>
</reference>
<organism evidence="2 3">
    <name type="scientific">Lactuca saligna</name>
    <name type="common">Willowleaf lettuce</name>
    <dbReference type="NCBI Taxonomy" id="75948"/>
    <lineage>
        <taxon>Eukaryota</taxon>
        <taxon>Viridiplantae</taxon>
        <taxon>Streptophyta</taxon>
        <taxon>Embryophyta</taxon>
        <taxon>Tracheophyta</taxon>
        <taxon>Spermatophyta</taxon>
        <taxon>Magnoliopsida</taxon>
        <taxon>eudicotyledons</taxon>
        <taxon>Gunneridae</taxon>
        <taxon>Pentapetalae</taxon>
        <taxon>asterids</taxon>
        <taxon>campanulids</taxon>
        <taxon>Asterales</taxon>
        <taxon>Asteraceae</taxon>
        <taxon>Cichorioideae</taxon>
        <taxon>Cichorieae</taxon>
        <taxon>Lactucinae</taxon>
        <taxon>Lactuca</taxon>
    </lineage>
</organism>
<dbReference type="AlphaFoldDB" id="A0AA35Y8S4"/>
<name>A0AA35Y8S4_LACSI</name>
<evidence type="ECO:0000313" key="2">
    <source>
        <dbReference type="EMBL" id="CAI9265007.1"/>
    </source>
</evidence>
<proteinExistence type="predicted"/>
<sequence length="144" mass="15690">MNSTSQNHAPTASSQDVGGSGSNQENIDSVDQQDGTNIEVVEKAKIEFQNLEAFVQTLFQEYESSNASKKRKSEGFYGGSVPGSSSFGSSISSGHHVGFKKLLSDIASITRDDDELGATCSEETEAYCRSVEFDYDVEEVKRHF</sequence>
<evidence type="ECO:0000256" key="1">
    <source>
        <dbReference type="SAM" id="MobiDB-lite"/>
    </source>
</evidence>
<feature type="region of interest" description="Disordered" evidence="1">
    <location>
        <begin position="1"/>
        <end position="35"/>
    </location>
</feature>
<keyword evidence="3" id="KW-1185">Reference proteome</keyword>
<dbReference type="EMBL" id="OX465086">
    <property type="protein sequence ID" value="CAI9265007.1"/>
    <property type="molecule type" value="Genomic_DNA"/>
</dbReference>
<evidence type="ECO:0000313" key="3">
    <source>
        <dbReference type="Proteomes" id="UP001177003"/>
    </source>
</evidence>
<gene>
    <name evidence="2" type="ORF">LSALG_LOCUS5634</name>
</gene>
<protein>
    <submittedName>
        <fullName evidence="2">Uncharacterized protein</fullName>
    </submittedName>
</protein>
<dbReference type="Proteomes" id="UP001177003">
    <property type="component" value="Chromosome 0"/>
</dbReference>
<accession>A0AA35Y8S4</accession>